<dbReference type="Pfam" id="PF05699">
    <property type="entry name" value="Dimer_Tnp_hAT"/>
    <property type="match status" value="1"/>
</dbReference>
<evidence type="ECO:0000313" key="4">
    <source>
        <dbReference type="Proteomes" id="UP000604825"/>
    </source>
</evidence>
<dbReference type="GO" id="GO:0046983">
    <property type="term" value="F:protein dimerization activity"/>
    <property type="evidence" value="ECO:0007669"/>
    <property type="project" value="InterPro"/>
</dbReference>
<sequence>MEEEKRYEIRLTSSLDVARFLIYQGQPFRGDDESCTSLNKGSKNCQMISPDIQKDLAKACAEEVTAVSMDEIRSRKFSVLIDESRDESIKEQMAVILRFVNDKGQVVERFLGLQHVQSCTAIALKEALVDMLSSHNLSISMLRGQGYDGASNMRGEFNGVQKLIRDENPYAFYVHCFAHQLQLVVVAVSTSSADITDFFNYVPLIVSNVGASCMRKDALLAKHQDVLLEKIEKGEIMTGKGLNQESSLARPGDTRWGSHLKTLLRILVMWEAIIDVLEIVKKDSMKPRNNGGALGLIEKMESFDFVFILHLMIQLLSMTDILSQALQMKDQEIVEAMHLISDVKDSLQDMRENGWEPLLKRVITFCEKNEIEVPDMDKEINVRGTPRRRKQKVTNMHYYHVELFLVAIDALLTEMNHRFSETSSELLVCMAAFNPRDSSNFDVKKLVRLAEIYADDFDIGELAVLPNHLTQFVNRARRTLDFLGCTELGKVAEIMVKTKMHISYKLVYRLIELILILPVATASVERIFSALNIIKTDLRNKMGDEWLNDLMICYTEKEIFRKIDNEKIKKRFQEMKKRRMLLPKKVVVTTSEE</sequence>
<dbReference type="InterPro" id="IPR008906">
    <property type="entry name" value="HATC_C_dom"/>
</dbReference>
<dbReference type="SUPFAM" id="SSF53098">
    <property type="entry name" value="Ribonuclease H-like"/>
    <property type="match status" value="1"/>
</dbReference>
<evidence type="ECO:0000259" key="1">
    <source>
        <dbReference type="Pfam" id="PF05699"/>
    </source>
</evidence>
<comment type="caution">
    <text evidence="3">The sequence shown here is derived from an EMBL/GenBank/DDBJ whole genome shotgun (WGS) entry which is preliminary data.</text>
</comment>
<protein>
    <submittedName>
        <fullName evidence="3">Uncharacterized protein</fullName>
    </submittedName>
</protein>
<dbReference type="InterPro" id="IPR012337">
    <property type="entry name" value="RNaseH-like_sf"/>
</dbReference>
<dbReference type="Pfam" id="PF14291">
    <property type="entry name" value="DUF4371"/>
    <property type="match status" value="1"/>
</dbReference>
<proteinExistence type="predicted"/>
<dbReference type="Proteomes" id="UP000604825">
    <property type="component" value="Unassembled WGS sequence"/>
</dbReference>
<keyword evidence="4" id="KW-1185">Reference proteome</keyword>
<dbReference type="OrthoDB" id="1705400at2759"/>
<feature type="domain" description="HAT C-terminal dimerisation" evidence="1">
    <location>
        <begin position="499"/>
        <end position="558"/>
    </location>
</feature>
<accession>A0A811QZT1</accession>
<dbReference type="AlphaFoldDB" id="A0A811QZT1"/>
<evidence type="ECO:0000259" key="2">
    <source>
        <dbReference type="Pfam" id="PF14291"/>
    </source>
</evidence>
<organism evidence="3 4">
    <name type="scientific">Miscanthus lutarioriparius</name>
    <dbReference type="NCBI Taxonomy" id="422564"/>
    <lineage>
        <taxon>Eukaryota</taxon>
        <taxon>Viridiplantae</taxon>
        <taxon>Streptophyta</taxon>
        <taxon>Embryophyta</taxon>
        <taxon>Tracheophyta</taxon>
        <taxon>Spermatophyta</taxon>
        <taxon>Magnoliopsida</taxon>
        <taxon>Liliopsida</taxon>
        <taxon>Poales</taxon>
        <taxon>Poaceae</taxon>
        <taxon>PACMAD clade</taxon>
        <taxon>Panicoideae</taxon>
        <taxon>Andropogonodae</taxon>
        <taxon>Andropogoneae</taxon>
        <taxon>Saccharinae</taxon>
        <taxon>Miscanthus</taxon>
    </lineage>
</organism>
<dbReference type="InterPro" id="IPR025398">
    <property type="entry name" value="DUF4371"/>
</dbReference>
<dbReference type="PANTHER" id="PTHR11697">
    <property type="entry name" value="GENERAL TRANSCRIPTION FACTOR 2-RELATED ZINC FINGER PROTEIN"/>
    <property type="match status" value="1"/>
</dbReference>
<dbReference type="PANTHER" id="PTHR11697:SF230">
    <property type="entry name" value="ZINC FINGER, MYM DOMAIN CONTAINING 1"/>
    <property type="match status" value="1"/>
</dbReference>
<feature type="domain" description="DUF4371" evidence="2">
    <location>
        <begin position="42"/>
        <end position="159"/>
    </location>
</feature>
<gene>
    <name evidence="3" type="ORF">NCGR_LOCUS45450</name>
</gene>
<dbReference type="EMBL" id="CAJGYO010000012">
    <property type="protein sequence ID" value="CAD6262070.1"/>
    <property type="molecule type" value="Genomic_DNA"/>
</dbReference>
<reference evidence="3" key="1">
    <citation type="submission" date="2020-10" db="EMBL/GenBank/DDBJ databases">
        <authorList>
            <person name="Han B."/>
            <person name="Lu T."/>
            <person name="Zhao Q."/>
            <person name="Huang X."/>
            <person name="Zhao Y."/>
        </authorList>
    </citation>
    <scope>NUCLEOTIDE SEQUENCE</scope>
</reference>
<evidence type="ECO:0000313" key="3">
    <source>
        <dbReference type="EMBL" id="CAD6262070.1"/>
    </source>
</evidence>
<dbReference type="InterPro" id="IPR055298">
    <property type="entry name" value="AtLOH3-like"/>
</dbReference>
<name>A0A811QZT1_9POAL</name>